<organism evidence="10 11">
    <name type="scientific">Lodderomyces beijingensis</name>
    <dbReference type="NCBI Taxonomy" id="1775926"/>
    <lineage>
        <taxon>Eukaryota</taxon>
        <taxon>Fungi</taxon>
        <taxon>Dikarya</taxon>
        <taxon>Ascomycota</taxon>
        <taxon>Saccharomycotina</taxon>
        <taxon>Pichiomycetes</taxon>
        <taxon>Debaryomycetaceae</taxon>
        <taxon>Candida/Lodderomyces clade</taxon>
        <taxon>Lodderomyces</taxon>
    </lineage>
</organism>
<dbReference type="PANTHER" id="PTHR13085:SF0">
    <property type="entry name" value="SIGNAL PEPTIDASE COMPLEX SUBUNIT 2"/>
    <property type="match status" value="1"/>
</dbReference>
<keyword evidence="7 9" id="KW-0472">Membrane</keyword>
<dbReference type="PANTHER" id="PTHR13085">
    <property type="entry name" value="MICROSOMAL SIGNAL PEPTIDASE 25 KDA SUBUNIT"/>
    <property type="match status" value="1"/>
</dbReference>
<comment type="similarity">
    <text evidence="2">Belongs to the SPCS2 family.</text>
</comment>
<evidence type="ECO:0000313" key="10">
    <source>
        <dbReference type="EMBL" id="CAK9441063.1"/>
    </source>
</evidence>
<gene>
    <name evidence="10" type="ORF">LODBEIA_P49320</name>
</gene>
<keyword evidence="4 9" id="KW-0812">Transmembrane</keyword>
<evidence type="ECO:0000256" key="5">
    <source>
        <dbReference type="ARBA" id="ARBA00022824"/>
    </source>
</evidence>
<sequence>MSQLKKSNLNSVKDLQKTTDEHLGSVLTQLGYEESFKLIDLKLGLGLVSVLIAGLLFVADKKFQFKDIYSITVVCCVVYSVLNAAILAINYRYKNVKYVGYDSKGNKLTLATETKKYEPVYYLSVDLNGRKHSTSIPFNKFFDAVGYFIRDEFTKELSEEISKKNQ</sequence>
<dbReference type="Proteomes" id="UP001497383">
    <property type="component" value="Chromosome 6"/>
</dbReference>
<dbReference type="RefSeq" id="XP_066831870.1">
    <property type="nucleotide sequence ID" value="XM_066975208.1"/>
</dbReference>
<evidence type="ECO:0000313" key="11">
    <source>
        <dbReference type="Proteomes" id="UP001497383"/>
    </source>
</evidence>
<evidence type="ECO:0000256" key="4">
    <source>
        <dbReference type="ARBA" id="ARBA00022692"/>
    </source>
</evidence>
<evidence type="ECO:0000256" key="1">
    <source>
        <dbReference type="ARBA" id="ARBA00004477"/>
    </source>
</evidence>
<evidence type="ECO:0000256" key="2">
    <source>
        <dbReference type="ARBA" id="ARBA00007324"/>
    </source>
</evidence>
<feature type="transmembrane region" description="Helical" evidence="9">
    <location>
        <begin position="41"/>
        <end position="59"/>
    </location>
</feature>
<feature type="transmembrane region" description="Helical" evidence="9">
    <location>
        <begin position="71"/>
        <end position="91"/>
    </location>
</feature>
<accession>A0ABP0ZRC8</accession>
<comment type="subcellular location">
    <subcellularLocation>
        <location evidence="1">Endoplasmic reticulum membrane</location>
        <topology evidence="1">Multi-pass membrane protein</topology>
    </subcellularLocation>
</comment>
<keyword evidence="5" id="KW-0256">Endoplasmic reticulum</keyword>
<proteinExistence type="inferred from homology"/>
<name>A0ABP0ZRC8_9ASCO</name>
<protein>
    <recommendedName>
        <fullName evidence="3">Signal peptidase complex subunit 2</fullName>
    </recommendedName>
</protein>
<reference evidence="10 11" key="1">
    <citation type="submission" date="2024-03" db="EMBL/GenBank/DDBJ databases">
        <authorList>
            <person name="Brejova B."/>
        </authorList>
    </citation>
    <scope>NUCLEOTIDE SEQUENCE [LARGE SCALE GENOMIC DNA]</scope>
    <source>
        <strain evidence="10 11">CBS 14171</strain>
    </source>
</reference>
<evidence type="ECO:0000256" key="6">
    <source>
        <dbReference type="ARBA" id="ARBA00022989"/>
    </source>
</evidence>
<comment type="function">
    <text evidence="8">Component of the signal peptidase complex (SPC) which catalyzes the cleavage of N-terminal signal sequences from nascent proteins as they are translocated into the lumen of the endoplasmic reticulum. Enhances the enzymatic activity of SPC and facilitates the interactions between different components of the translocation site.</text>
</comment>
<dbReference type="EMBL" id="OZ022410">
    <property type="protein sequence ID" value="CAK9441063.1"/>
    <property type="molecule type" value="Genomic_DNA"/>
</dbReference>
<keyword evidence="11" id="KW-1185">Reference proteome</keyword>
<evidence type="ECO:0000256" key="9">
    <source>
        <dbReference type="SAM" id="Phobius"/>
    </source>
</evidence>
<evidence type="ECO:0000256" key="8">
    <source>
        <dbReference type="ARBA" id="ARBA00045608"/>
    </source>
</evidence>
<keyword evidence="6 9" id="KW-1133">Transmembrane helix</keyword>
<evidence type="ECO:0000256" key="7">
    <source>
        <dbReference type="ARBA" id="ARBA00023136"/>
    </source>
</evidence>
<dbReference type="GeneID" id="92210128"/>
<evidence type="ECO:0000256" key="3">
    <source>
        <dbReference type="ARBA" id="ARBA00017057"/>
    </source>
</evidence>
<dbReference type="Pfam" id="PF06703">
    <property type="entry name" value="SPC25"/>
    <property type="match status" value="1"/>
</dbReference>
<dbReference type="InterPro" id="IPR009582">
    <property type="entry name" value="Spc2/SPCS2"/>
</dbReference>